<dbReference type="InterPro" id="IPR027417">
    <property type="entry name" value="P-loop_NTPase"/>
</dbReference>
<gene>
    <name evidence="3" type="ORF">SAMN06297387_106144</name>
</gene>
<dbReference type="SMART" id="SM00382">
    <property type="entry name" value="AAA"/>
    <property type="match status" value="1"/>
</dbReference>
<sequence length="858" mass="86976">MDERDVDERDAAGDGGARAGAATVGGTSPFAPSGGARRVEVGGDARGPVIAGDRNVVVDAQLGSHVTVLVEGERPRPVRRSTVALPPRRQSAPPLGREDELAALTRAVAAGEQVQLWGDAGVGKSTLLRQAARELPPGADGVVFVSASGREAGDIAQELFESCYEAPGYVPTRGELRRLMAGVRLTVYVDNADLAPEQLEELMDAAPDATFVFAGVERSLWSGGTAIRLVGLRESAAHALLERELGRPIPEEETEAATALWSAASGLPLPLVRAAALAGLAPGGGGALPRPGQVAELLPMLLDGLSADRSAMDVLHLMVTLDETEIAPAHIGALTNLDAPVELCERLVRLGLLLAGEHGYRCTADLRPAVRARFPVPFSVERLCGHFTRWVGLAGTTSAEVVAHGPALDVVAALAERNGHPDLAVRLTRAAAVAMARSLRFGAWGVLLGRGWGAARSAGDRRAEAFFTHEQGVRALLIGKHAVAATLMAEAAWLGREWSTGGGGTVDDSPPASSAEAQSPTEGARHDAGAGAGDPPVAETGAGPATHQPADGVGPATPEGTSSGMAQPEPPPFEPPCAEPSQPVQPAEPSEPVSLSEPVASSEPASLHSSAEHSTPLEPSRPVDDLTTLDQSGFASQAPPPPPPPASPPGNPYVTPQEPSHGGGGYLDGPPRTGHDGGWGGGLGGGDGGAGQALAGAGGQGAAASAGAGGTALGMGGSLLSVVIGGGVALALGGVILGVTLNDSGDEGGAEQAATGLAGAWQDEWGGVWTVTDDGGGAFSMRAPGQGCGVQVIEITGDGDEFSGRQEWFDADCEPLGWGDLDLLLADDGQSLALHASSPPDLPPCEVNCDVTLTRQKL</sequence>
<name>A0A286DV75_9ACTN</name>
<dbReference type="AlphaFoldDB" id="A0A286DV75"/>
<feature type="compositionally biased region" description="Low complexity" evidence="1">
    <location>
        <begin position="509"/>
        <end position="520"/>
    </location>
</feature>
<feature type="region of interest" description="Disordered" evidence="1">
    <location>
        <begin position="499"/>
        <end position="685"/>
    </location>
</feature>
<evidence type="ECO:0000259" key="2">
    <source>
        <dbReference type="SMART" id="SM00382"/>
    </source>
</evidence>
<feature type="region of interest" description="Disordered" evidence="1">
    <location>
        <begin position="1"/>
        <end position="44"/>
    </location>
</feature>
<dbReference type="RefSeq" id="WP_097231039.1">
    <property type="nucleotide sequence ID" value="NZ_OCNE01000006.1"/>
</dbReference>
<feature type="compositionally biased region" description="Basic and acidic residues" evidence="1">
    <location>
        <begin position="1"/>
        <end position="12"/>
    </location>
</feature>
<evidence type="ECO:0000313" key="3">
    <source>
        <dbReference type="EMBL" id="SOD62567.1"/>
    </source>
</evidence>
<dbReference type="OrthoDB" id="4506813at2"/>
<protein>
    <recommendedName>
        <fullName evidence="2">AAA+ ATPase domain-containing protein</fullName>
    </recommendedName>
</protein>
<organism evidence="3 4">
    <name type="scientific">Streptomyces zhaozhouensis</name>
    <dbReference type="NCBI Taxonomy" id="1300267"/>
    <lineage>
        <taxon>Bacteria</taxon>
        <taxon>Bacillati</taxon>
        <taxon>Actinomycetota</taxon>
        <taxon>Actinomycetes</taxon>
        <taxon>Kitasatosporales</taxon>
        <taxon>Streptomycetaceae</taxon>
        <taxon>Streptomyces</taxon>
    </lineage>
</organism>
<dbReference type="Gene3D" id="3.40.50.300">
    <property type="entry name" value="P-loop containing nucleotide triphosphate hydrolases"/>
    <property type="match status" value="1"/>
</dbReference>
<dbReference type="InterPro" id="IPR003593">
    <property type="entry name" value="AAA+_ATPase"/>
</dbReference>
<proteinExistence type="predicted"/>
<dbReference type="EMBL" id="OCNE01000006">
    <property type="protein sequence ID" value="SOD62567.1"/>
    <property type="molecule type" value="Genomic_DNA"/>
</dbReference>
<feature type="compositionally biased region" description="Pro residues" evidence="1">
    <location>
        <begin position="638"/>
        <end position="651"/>
    </location>
</feature>
<dbReference type="Proteomes" id="UP000219072">
    <property type="component" value="Unassembled WGS sequence"/>
</dbReference>
<feature type="compositionally biased region" description="Pro residues" evidence="1">
    <location>
        <begin position="568"/>
        <end position="578"/>
    </location>
</feature>
<feature type="compositionally biased region" description="Gly residues" evidence="1">
    <location>
        <begin position="676"/>
        <end position="685"/>
    </location>
</feature>
<evidence type="ECO:0000256" key="1">
    <source>
        <dbReference type="SAM" id="MobiDB-lite"/>
    </source>
</evidence>
<keyword evidence="4" id="KW-1185">Reference proteome</keyword>
<accession>A0A286DV75</accession>
<reference evidence="3 4" key="1">
    <citation type="submission" date="2017-09" db="EMBL/GenBank/DDBJ databases">
        <authorList>
            <person name="Ehlers B."/>
            <person name="Leendertz F.H."/>
        </authorList>
    </citation>
    <scope>NUCLEOTIDE SEQUENCE [LARGE SCALE GENOMIC DNA]</scope>
    <source>
        <strain evidence="3 4">CGMCC 4.7095</strain>
    </source>
</reference>
<evidence type="ECO:0000313" key="4">
    <source>
        <dbReference type="Proteomes" id="UP000219072"/>
    </source>
</evidence>
<dbReference type="SUPFAM" id="SSF52540">
    <property type="entry name" value="P-loop containing nucleoside triphosphate hydrolases"/>
    <property type="match status" value="1"/>
</dbReference>
<feature type="compositionally biased region" description="Polar residues" evidence="1">
    <location>
        <begin position="603"/>
        <end position="613"/>
    </location>
</feature>
<feature type="domain" description="AAA+ ATPase" evidence="2">
    <location>
        <begin position="110"/>
        <end position="242"/>
    </location>
</feature>